<keyword evidence="1" id="KW-0812">Transmembrane</keyword>
<organism evidence="3 4">
    <name type="scientific">Zobellella denitrificans</name>
    <dbReference type="NCBI Taxonomy" id="347534"/>
    <lineage>
        <taxon>Bacteria</taxon>
        <taxon>Pseudomonadati</taxon>
        <taxon>Pseudomonadota</taxon>
        <taxon>Gammaproteobacteria</taxon>
        <taxon>Aeromonadales</taxon>
        <taxon>Aeromonadaceae</taxon>
        <taxon>Zobellella</taxon>
    </lineage>
</organism>
<accession>A0A291HQR7</accession>
<evidence type="ECO:0000313" key="3">
    <source>
        <dbReference type="EMBL" id="ATG74428.1"/>
    </source>
</evidence>
<evidence type="ECO:0008006" key="5">
    <source>
        <dbReference type="Google" id="ProtNLM"/>
    </source>
</evidence>
<name>A0A291HQR7_9GAMM</name>
<keyword evidence="1" id="KW-0472">Membrane</keyword>
<reference evidence="3" key="2">
    <citation type="submission" date="2015-09" db="EMBL/GenBank/DDBJ databases">
        <authorList>
            <person name="Jackson K.R."/>
            <person name="Lunt B.L."/>
            <person name="Fisher J.N.B."/>
            <person name="Gardner A.V."/>
            <person name="Bailey M.E."/>
            <person name="Deus L.M."/>
            <person name="Earl A.S."/>
            <person name="Gibby P.D."/>
            <person name="Hartmann K.A."/>
            <person name="Liu J.E."/>
            <person name="Manci A.M."/>
            <person name="Nielsen D.A."/>
            <person name="Solomon M.B."/>
            <person name="Breakwell D.P."/>
            <person name="Burnett S.H."/>
            <person name="Grose J.H."/>
        </authorList>
    </citation>
    <scope>NUCLEOTIDE SEQUENCE [LARGE SCALE GENOMIC DNA]</scope>
    <source>
        <strain evidence="3">F13-1</strain>
    </source>
</reference>
<dbReference type="EMBL" id="CP012621">
    <property type="protein sequence ID" value="ATG74428.1"/>
    <property type="molecule type" value="Genomic_DNA"/>
</dbReference>
<keyword evidence="1" id="KW-1133">Transmembrane helix</keyword>
<protein>
    <recommendedName>
        <fullName evidence="5">DUF2730 domain-containing protein</fullName>
    </recommendedName>
</protein>
<reference evidence="4" key="1">
    <citation type="submission" date="2015-09" db="EMBL/GenBank/DDBJ databases">
        <authorList>
            <person name="Shao Z."/>
            <person name="Wang L."/>
        </authorList>
    </citation>
    <scope>NUCLEOTIDE SEQUENCE [LARGE SCALE GENOMIC DNA]</scope>
    <source>
        <strain evidence="4">F13-1</strain>
    </source>
</reference>
<gene>
    <name evidence="2" type="ORF">AN401_11085</name>
    <name evidence="3" type="ORF">AN401_11655</name>
</gene>
<dbReference type="KEGG" id="zdf:AN401_11655"/>
<keyword evidence="4" id="KW-1185">Reference proteome</keyword>
<dbReference type="AlphaFoldDB" id="A0A291HQR7"/>
<evidence type="ECO:0000256" key="1">
    <source>
        <dbReference type="SAM" id="Phobius"/>
    </source>
</evidence>
<evidence type="ECO:0000313" key="4">
    <source>
        <dbReference type="Proteomes" id="UP000217763"/>
    </source>
</evidence>
<dbReference type="EMBL" id="CP012621">
    <property type="protein sequence ID" value="ATG74332.1"/>
    <property type="molecule type" value="Genomic_DNA"/>
</dbReference>
<proteinExistence type="predicted"/>
<feature type="transmembrane region" description="Helical" evidence="1">
    <location>
        <begin position="27"/>
        <end position="46"/>
    </location>
</feature>
<evidence type="ECO:0000313" key="2">
    <source>
        <dbReference type="EMBL" id="ATG74332.1"/>
    </source>
</evidence>
<dbReference type="Proteomes" id="UP000217763">
    <property type="component" value="Chromosome"/>
</dbReference>
<dbReference type="KEGG" id="zdf:AN401_11085"/>
<dbReference type="InterPro" id="IPR020269">
    <property type="entry name" value="Phage_Mu_Releasin"/>
</dbReference>
<sequence>MPCAASTASTSEKSRRLLVWDVIANNWPPVLAALSLVGTVGLSLLGKTYAKREETQALNGEMTAVQQRLAHLEAKVSDLPGHNELAALRLEVSELRGDLKEIRPVLSRLERLSDLLLENELKEKS</sequence>
<dbReference type="Pfam" id="PF10805">
    <property type="entry name" value="DUF2730"/>
    <property type="match status" value="1"/>
</dbReference>